<name>A0A3Q9V393_9BACT</name>
<dbReference type="REBASE" id="296165">
    <property type="entry name" value="M.Mph149ORF2285P"/>
</dbReference>
<proteinExistence type="predicted"/>
<dbReference type="EMBL" id="CP033058">
    <property type="protein sequence ID" value="AZZ65602.1"/>
    <property type="molecule type" value="Genomic_DNA"/>
</dbReference>
<accession>A0A3Q9V393</accession>
<keyword evidence="1" id="KW-0489">Methyltransferase</keyword>
<dbReference type="PRINTS" id="PR00507">
    <property type="entry name" value="N12N6MTFRASE"/>
</dbReference>
<organism evidence="1 2">
    <name type="scientific">Metamycoplasma phocicerebrale</name>
    <dbReference type="NCBI Taxonomy" id="142649"/>
    <lineage>
        <taxon>Bacteria</taxon>
        <taxon>Bacillati</taxon>
        <taxon>Mycoplasmatota</taxon>
        <taxon>Mycoplasmoidales</taxon>
        <taxon>Metamycoplasmataceae</taxon>
        <taxon>Metamycoplasma</taxon>
    </lineage>
</organism>
<dbReference type="OrthoDB" id="95666at2"/>
<protein>
    <submittedName>
        <fullName evidence="1">SAM-dependent methyltransferase</fullName>
    </submittedName>
</protein>
<keyword evidence="1" id="KW-0808">Transferase</keyword>
<dbReference type="Proteomes" id="UP000256585">
    <property type="component" value="Chromosome"/>
</dbReference>
<dbReference type="GO" id="GO:0032259">
    <property type="term" value="P:methylation"/>
    <property type="evidence" value="ECO:0007669"/>
    <property type="project" value="UniProtKB-KW"/>
</dbReference>
<dbReference type="GO" id="GO:0008168">
    <property type="term" value="F:methyltransferase activity"/>
    <property type="evidence" value="ECO:0007669"/>
    <property type="project" value="UniProtKB-KW"/>
</dbReference>
<evidence type="ECO:0000313" key="2">
    <source>
        <dbReference type="Proteomes" id="UP000256585"/>
    </source>
</evidence>
<reference evidence="1" key="1">
    <citation type="submission" date="2019-03" db="EMBL/GenBank/DDBJ databases">
        <title>Draft Sequence and Annotation of the Mycoplasma phocicerebrale Strain 1049T Genome.</title>
        <authorList>
            <person name="Frasca S.Jr."/>
            <person name="Kutish G.F."/>
            <person name="Castellanos Gell J."/>
            <person name="Michaels D.L."/>
            <person name="Brown D.R."/>
        </authorList>
    </citation>
    <scope>NUCLEOTIDE SEQUENCE</scope>
    <source>
        <strain evidence="1">1049</strain>
    </source>
</reference>
<gene>
    <name evidence="1" type="ORF">DMC14_002285</name>
</gene>
<dbReference type="AlphaFoldDB" id="A0A3Q9V393"/>
<evidence type="ECO:0000313" key="1">
    <source>
        <dbReference type="EMBL" id="AZZ65602.1"/>
    </source>
</evidence>
<keyword evidence="2" id="KW-1185">Reference proteome</keyword>
<sequence>MEKEIKLDQFYTNPIICDSLIEIVQSLIPSQLQDEILEPSAGTGNFIDALVSVGVKPEKILAYDIDPKSHEIIKQDYLSVHIPFSENRFIIGNPPFGYRGKKALEFLNKGLTEANYVAMIFPNIFKRYSIQKKVLPEAKLIYSLNLLEKSFILNDKQYGVKCVFQIWTTKNTYAKDIRIKNQPIIRHKDFQTFIYNNTPQTLKYFEKNIYKWDFAVHRQGYYDYNLKIVNPKDLKPNRQYFFVKILNKKAKKIINKINFEKLSKNNTQVFGFSTSDFVEEYMKLKGEK</sequence>
<dbReference type="RefSeq" id="WP_116171569.1">
    <property type="nucleotide sequence ID" value="NZ_CP033058.2"/>
</dbReference>
<dbReference type="Gene3D" id="3.40.50.150">
    <property type="entry name" value="Vaccinia Virus protein VP39"/>
    <property type="match status" value="1"/>
</dbReference>
<dbReference type="InterPro" id="IPR029063">
    <property type="entry name" value="SAM-dependent_MTases_sf"/>
</dbReference>
<dbReference type="KEGG" id="mphc:DMC14_002285"/>
<dbReference type="SUPFAM" id="SSF53335">
    <property type="entry name" value="S-adenosyl-L-methionine-dependent methyltransferases"/>
    <property type="match status" value="1"/>
</dbReference>